<sequence length="261" mass="31343">MDIKEKEQFIKEQEESLAKIHYLYDRIKILDNSLQKLYPVTVVEEDTFYVFDLNSKNKYKFVMEHPTPMPIPEGVMAAFPLEFYSMKPSAIVSKEIFNSLEGYVFIFHEFVHCHQWENGENELKESLEIAKKANKGSDYMWEINHPFPYNDKDFVSETIQLNNHFENRDYDKVLKYHRKLAKELSTIDYEYMIWQQWKEGFARYIENLIRAELSLKLNTAELRKPFNRVSFYDLGSKHIELLVDRESELKGNIKELFLKMY</sequence>
<evidence type="ECO:0000313" key="1">
    <source>
        <dbReference type="EMBL" id="XCI28106.1"/>
    </source>
</evidence>
<name>A0AAU8HSG2_9FIRM</name>
<reference evidence="1" key="2">
    <citation type="submission" date="2024-06" db="EMBL/GenBank/DDBJ databases">
        <authorList>
            <person name="Petrova K.O."/>
            <person name="Toshchakov S.V."/>
            <person name="Boltjanskaja Y.V."/>
            <person name="Kevbrin V.V."/>
        </authorList>
    </citation>
    <scope>NUCLEOTIDE SEQUENCE</scope>
    <source>
        <strain evidence="1">Z-710</strain>
    </source>
</reference>
<gene>
    <name evidence="1" type="ORF">PRVXH_002051</name>
</gene>
<accession>A0AAU8HSG2</accession>
<reference evidence="1" key="1">
    <citation type="journal article" date="2018" name="Antonie Van Leeuwenhoek">
        <title>Proteinivorax hydrogeniformans sp. nov., an anaerobic, haloalkaliphilic bacterium fermenting proteinaceous compounds with high hydrogen production.</title>
        <authorList>
            <person name="Boltyanskaya Y."/>
            <person name="Detkova E."/>
            <person name="Pimenov N."/>
            <person name="Kevbrin V."/>
        </authorList>
    </citation>
    <scope>NUCLEOTIDE SEQUENCE</scope>
    <source>
        <strain evidence="1">Z-710</strain>
    </source>
</reference>
<dbReference type="EMBL" id="CP159485">
    <property type="protein sequence ID" value="XCI28106.1"/>
    <property type="molecule type" value="Genomic_DNA"/>
</dbReference>
<evidence type="ECO:0008006" key="2">
    <source>
        <dbReference type="Google" id="ProtNLM"/>
    </source>
</evidence>
<protein>
    <recommendedName>
        <fullName evidence="2">DUF2268 domain-containing protein</fullName>
    </recommendedName>
</protein>
<dbReference type="RefSeq" id="WP_353892683.1">
    <property type="nucleotide sequence ID" value="NZ_CP159485.1"/>
</dbReference>
<dbReference type="AlphaFoldDB" id="A0AAU8HSG2"/>
<proteinExistence type="predicted"/>
<organism evidence="1">
    <name type="scientific">Proteinivorax hydrogeniformans</name>
    <dbReference type="NCBI Taxonomy" id="1826727"/>
    <lineage>
        <taxon>Bacteria</taxon>
        <taxon>Bacillati</taxon>
        <taxon>Bacillota</taxon>
        <taxon>Clostridia</taxon>
        <taxon>Eubacteriales</taxon>
        <taxon>Proteinivoracaceae</taxon>
        <taxon>Proteinivorax</taxon>
    </lineage>
</organism>